<feature type="chain" id="PRO_5024353948" evidence="1">
    <location>
        <begin position="21"/>
        <end position="99"/>
    </location>
</feature>
<protein>
    <submittedName>
        <fullName evidence="2">Uncharacterized protein</fullName>
    </submittedName>
</protein>
<proteinExistence type="predicted"/>
<name>A0A5S5CZZ5_9SPHI</name>
<reference evidence="2 3" key="1">
    <citation type="submission" date="2019-07" db="EMBL/GenBank/DDBJ databases">
        <title>Genomic Encyclopedia of Archaeal and Bacterial Type Strains, Phase II (KMG-II): from individual species to whole genera.</title>
        <authorList>
            <person name="Goeker M."/>
        </authorList>
    </citation>
    <scope>NUCLEOTIDE SEQUENCE [LARGE SCALE GENOMIC DNA]</scope>
    <source>
        <strain evidence="2 3">DSM 18850</strain>
    </source>
</reference>
<gene>
    <name evidence="2" type="ORF">BC792_12862</name>
</gene>
<dbReference type="AlphaFoldDB" id="A0A5S5CZZ5"/>
<evidence type="ECO:0000256" key="1">
    <source>
        <dbReference type="SAM" id="SignalP"/>
    </source>
</evidence>
<sequence>MFKNLVLLVCVQLASTFSAACQPSDSMLYRQYLIDKQLFSDFEKQHRGFLQTENVTLSYLSWGDRKTKRFYGCRGACCLRMTSNLLLNALSTTDISYFL</sequence>
<dbReference type="Proteomes" id="UP000325105">
    <property type="component" value="Unassembled WGS sequence"/>
</dbReference>
<keyword evidence="3" id="KW-1185">Reference proteome</keyword>
<accession>A0A5S5CZZ5</accession>
<evidence type="ECO:0000313" key="3">
    <source>
        <dbReference type="Proteomes" id="UP000325105"/>
    </source>
</evidence>
<organism evidence="2 3">
    <name type="scientific">Sphingobacterium allocomposti</name>
    <dbReference type="NCBI Taxonomy" id="415956"/>
    <lineage>
        <taxon>Bacteria</taxon>
        <taxon>Pseudomonadati</taxon>
        <taxon>Bacteroidota</taxon>
        <taxon>Sphingobacteriia</taxon>
        <taxon>Sphingobacteriales</taxon>
        <taxon>Sphingobacteriaceae</taxon>
        <taxon>Sphingobacterium</taxon>
    </lineage>
</organism>
<keyword evidence="1" id="KW-0732">Signal</keyword>
<evidence type="ECO:0000313" key="2">
    <source>
        <dbReference type="EMBL" id="TYP89343.1"/>
    </source>
</evidence>
<comment type="caution">
    <text evidence="2">The sequence shown here is derived from an EMBL/GenBank/DDBJ whole genome shotgun (WGS) entry which is preliminary data.</text>
</comment>
<dbReference type="PROSITE" id="PS51257">
    <property type="entry name" value="PROKAR_LIPOPROTEIN"/>
    <property type="match status" value="1"/>
</dbReference>
<feature type="signal peptide" evidence="1">
    <location>
        <begin position="1"/>
        <end position="20"/>
    </location>
</feature>
<dbReference type="EMBL" id="VNHX01000028">
    <property type="protein sequence ID" value="TYP89343.1"/>
    <property type="molecule type" value="Genomic_DNA"/>
</dbReference>